<evidence type="ECO:0000256" key="1">
    <source>
        <dbReference type="SAM" id="MobiDB-lite"/>
    </source>
</evidence>
<organism evidence="2 3">
    <name type="scientific">Rhizoctonia solani</name>
    <dbReference type="NCBI Taxonomy" id="456999"/>
    <lineage>
        <taxon>Eukaryota</taxon>
        <taxon>Fungi</taxon>
        <taxon>Dikarya</taxon>
        <taxon>Basidiomycota</taxon>
        <taxon>Agaricomycotina</taxon>
        <taxon>Agaricomycetes</taxon>
        <taxon>Cantharellales</taxon>
        <taxon>Ceratobasidiaceae</taxon>
        <taxon>Rhizoctonia</taxon>
    </lineage>
</organism>
<reference evidence="2" key="1">
    <citation type="submission" date="2020-09" db="EMBL/GenBank/DDBJ databases">
        <title>Comparative genome analyses of four rice-infecting Rhizoctonia solani isolates reveal extensive enrichment of homogalacturonan modification genes.</title>
        <authorList>
            <person name="Lee D.-Y."/>
            <person name="Jeon J."/>
            <person name="Kim K.-T."/>
            <person name="Cheong K."/>
            <person name="Song H."/>
            <person name="Choi G."/>
            <person name="Ko J."/>
            <person name="Opiyo S.O."/>
            <person name="Zuo S."/>
            <person name="Madhav S."/>
            <person name="Lee Y.-H."/>
            <person name="Wang G.-L."/>
        </authorList>
    </citation>
    <scope>NUCLEOTIDE SEQUENCE</scope>
    <source>
        <strain evidence="2">AG1-IA B2</strain>
    </source>
</reference>
<gene>
    <name evidence="2" type="ORF">RHS01_08203</name>
</gene>
<feature type="region of interest" description="Disordered" evidence="1">
    <location>
        <begin position="20"/>
        <end position="101"/>
    </location>
</feature>
<evidence type="ECO:0000313" key="2">
    <source>
        <dbReference type="EMBL" id="KAF8751711.1"/>
    </source>
</evidence>
<feature type="compositionally biased region" description="Basic and acidic residues" evidence="1">
    <location>
        <begin position="88"/>
        <end position="101"/>
    </location>
</feature>
<protein>
    <submittedName>
        <fullName evidence="2">Uncharacterized protein</fullName>
    </submittedName>
</protein>
<evidence type="ECO:0000313" key="3">
    <source>
        <dbReference type="Proteomes" id="UP000614334"/>
    </source>
</evidence>
<proteinExistence type="predicted"/>
<accession>A0A8H7M204</accession>
<dbReference type="Proteomes" id="UP000614334">
    <property type="component" value="Unassembled WGS sequence"/>
</dbReference>
<sequence length="101" mass="10699">MPQMPELTERAIDNLILDQGALGNGQGEQGNFETLRTVKAPESSIGEDKDKPSPGSNAGASRPLLATKTTQMSARPLTTLPSGPTLARHRDAGHQQGTQDH</sequence>
<name>A0A8H7M204_9AGAM</name>
<comment type="caution">
    <text evidence="2">The sequence shown here is derived from an EMBL/GenBank/DDBJ whole genome shotgun (WGS) entry which is preliminary data.</text>
</comment>
<dbReference type="AlphaFoldDB" id="A0A8H7M204"/>
<dbReference type="EMBL" id="JACYCF010000017">
    <property type="protein sequence ID" value="KAF8751711.1"/>
    <property type="molecule type" value="Genomic_DNA"/>
</dbReference>